<dbReference type="CDD" id="cd23023">
    <property type="entry name" value="zf-HIT_BCD1"/>
    <property type="match status" value="1"/>
</dbReference>
<dbReference type="PANTHER" id="PTHR13483:SF11">
    <property type="entry name" value="ZINC FINGER HIT DOMAIN-CONTAINING PROTEIN 3"/>
    <property type="match status" value="1"/>
</dbReference>
<comment type="similarity">
    <text evidence="9">Belongs to the BCD1 family.</text>
</comment>
<evidence type="ECO:0000256" key="9">
    <source>
        <dbReference type="ARBA" id="ARBA00049654"/>
    </source>
</evidence>
<name>A0A0D2GMB0_9EURO</name>
<evidence type="ECO:0000256" key="8">
    <source>
        <dbReference type="ARBA" id="ARBA00049598"/>
    </source>
</evidence>
<evidence type="ECO:0000313" key="17">
    <source>
        <dbReference type="Proteomes" id="UP000053029"/>
    </source>
</evidence>
<dbReference type="GO" id="GO:0048254">
    <property type="term" value="P:snoRNA localization"/>
    <property type="evidence" value="ECO:0007669"/>
    <property type="project" value="TreeGrafter"/>
</dbReference>
<keyword evidence="5 13" id="KW-0863">Zinc-finger</keyword>
<dbReference type="GO" id="GO:0070761">
    <property type="term" value="C:pre-snoRNP complex"/>
    <property type="evidence" value="ECO:0007669"/>
    <property type="project" value="TreeGrafter"/>
</dbReference>
<dbReference type="OrthoDB" id="272357at2759"/>
<organism evidence="16 17">
    <name type="scientific">Fonsecaea pedrosoi CBS 271.37</name>
    <dbReference type="NCBI Taxonomy" id="1442368"/>
    <lineage>
        <taxon>Eukaryota</taxon>
        <taxon>Fungi</taxon>
        <taxon>Dikarya</taxon>
        <taxon>Ascomycota</taxon>
        <taxon>Pezizomycotina</taxon>
        <taxon>Eurotiomycetes</taxon>
        <taxon>Chaetothyriomycetidae</taxon>
        <taxon>Chaetothyriales</taxon>
        <taxon>Herpotrichiellaceae</taxon>
        <taxon>Fonsecaea</taxon>
    </lineage>
</organism>
<keyword evidence="2" id="KW-0690">Ribosome biogenesis</keyword>
<feature type="compositionally biased region" description="Basic and acidic residues" evidence="14">
    <location>
        <begin position="244"/>
        <end position="264"/>
    </location>
</feature>
<dbReference type="PROSITE" id="PS51083">
    <property type="entry name" value="ZF_HIT"/>
    <property type="match status" value="1"/>
</dbReference>
<dbReference type="GO" id="GO:0000492">
    <property type="term" value="P:box C/D snoRNP assembly"/>
    <property type="evidence" value="ECO:0007669"/>
    <property type="project" value="TreeGrafter"/>
</dbReference>
<dbReference type="HOGENOM" id="CLU_025524_5_1_1"/>
<keyword evidence="3" id="KW-0597">Phosphoprotein</keyword>
<proteinExistence type="inferred from homology"/>
<dbReference type="Pfam" id="PF04438">
    <property type="entry name" value="zf-HIT"/>
    <property type="match status" value="1"/>
</dbReference>
<dbReference type="PANTHER" id="PTHR13483">
    <property type="entry name" value="BOX C_D SNORNA PROTEIN 1-RELATED"/>
    <property type="match status" value="1"/>
</dbReference>
<dbReference type="Gene3D" id="3.30.60.190">
    <property type="match status" value="1"/>
</dbReference>
<gene>
    <name evidence="16" type="ORF">Z517_05110</name>
</gene>
<evidence type="ECO:0000256" key="6">
    <source>
        <dbReference type="ARBA" id="ARBA00022833"/>
    </source>
</evidence>
<keyword evidence="6" id="KW-0862">Zinc</keyword>
<dbReference type="InterPro" id="IPR007529">
    <property type="entry name" value="Znf_HIT"/>
</dbReference>
<dbReference type="AlphaFoldDB" id="A0A0D2GMB0"/>
<keyword evidence="17" id="KW-1185">Reference proteome</keyword>
<evidence type="ECO:0000256" key="5">
    <source>
        <dbReference type="ARBA" id="ARBA00022771"/>
    </source>
</evidence>
<keyword evidence="4" id="KW-0479">Metal-binding</keyword>
<dbReference type="STRING" id="1442368.A0A0D2GMB0"/>
<dbReference type="InterPro" id="IPR057721">
    <property type="entry name" value="BCD1_alpha/beta"/>
</dbReference>
<dbReference type="GO" id="GO:0000463">
    <property type="term" value="P:maturation of LSU-rRNA from tricistronic rRNA transcript (SSU-rRNA, 5.8S rRNA, LSU-rRNA)"/>
    <property type="evidence" value="ECO:0007669"/>
    <property type="project" value="TreeGrafter"/>
</dbReference>
<dbReference type="Pfam" id="PF25790">
    <property type="entry name" value="BCD1"/>
    <property type="match status" value="1"/>
</dbReference>
<dbReference type="GeneID" id="25304600"/>
<dbReference type="EMBL" id="KN846971">
    <property type="protein sequence ID" value="KIW82083.1"/>
    <property type="molecule type" value="Genomic_DNA"/>
</dbReference>
<dbReference type="GO" id="GO:0008270">
    <property type="term" value="F:zinc ion binding"/>
    <property type="evidence" value="ECO:0007669"/>
    <property type="project" value="UniProtKB-UniRule"/>
</dbReference>
<dbReference type="FunFam" id="3.30.60.190:FF:000001">
    <property type="entry name" value="box C/D snoRNA protein 1"/>
    <property type="match status" value="1"/>
</dbReference>
<protein>
    <recommendedName>
        <fullName evidence="11">Box C/D snoRNA protein 1</fullName>
    </recommendedName>
    <alternativeName>
        <fullName evidence="12">Zinc finger HIT domain-containing protein 6</fullName>
    </alternativeName>
</protein>
<feature type="region of interest" description="Disordered" evidence="14">
    <location>
        <begin position="184"/>
        <end position="267"/>
    </location>
</feature>
<evidence type="ECO:0000313" key="16">
    <source>
        <dbReference type="EMBL" id="KIW82083.1"/>
    </source>
</evidence>
<accession>A0A0D2GMB0</accession>
<comment type="subunit">
    <text evidence="10">Interacts with FBL, SNU13, NOP58, NUFIP1, RUVBL1, RUVBL2 and TAF9. Interacts (via HIT-type zinc finger) with the RUVBL1/RUVBL2 complex in the presence of ADP.</text>
</comment>
<evidence type="ECO:0000256" key="2">
    <source>
        <dbReference type="ARBA" id="ARBA00022517"/>
    </source>
</evidence>
<dbReference type="GO" id="GO:0005634">
    <property type="term" value="C:nucleus"/>
    <property type="evidence" value="ECO:0007669"/>
    <property type="project" value="TreeGrafter"/>
</dbReference>
<feature type="compositionally biased region" description="Polar residues" evidence="14">
    <location>
        <begin position="196"/>
        <end position="213"/>
    </location>
</feature>
<reference evidence="16 17" key="1">
    <citation type="submission" date="2015-01" db="EMBL/GenBank/DDBJ databases">
        <title>The Genome Sequence of Fonsecaea pedrosoi CBS 271.37.</title>
        <authorList>
            <consortium name="The Broad Institute Genomics Platform"/>
            <person name="Cuomo C."/>
            <person name="de Hoog S."/>
            <person name="Gorbushina A."/>
            <person name="Stielow B."/>
            <person name="Teixiera M."/>
            <person name="Abouelleil A."/>
            <person name="Chapman S.B."/>
            <person name="Priest M."/>
            <person name="Young S.K."/>
            <person name="Wortman J."/>
            <person name="Nusbaum C."/>
            <person name="Birren B."/>
        </authorList>
    </citation>
    <scope>NUCLEOTIDE SEQUENCE [LARGE SCALE GENOMIC DNA]</scope>
    <source>
        <strain evidence="16 17">CBS 271.37</strain>
    </source>
</reference>
<evidence type="ECO:0000256" key="4">
    <source>
        <dbReference type="ARBA" id="ARBA00022723"/>
    </source>
</evidence>
<dbReference type="RefSeq" id="XP_013285891.1">
    <property type="nucleotide sequence ID" value="XM_013430437.1"/>
</dbReference>
<comment type="function">
    <text evidence="8">Required for box C/D snoRNAs accumulation involved in snoRNA processing, snoRNA transport to the nucleolus and ribosome biogenesis.</text>
</comment>
<evidence type="ECO:0000256" key="13">
    <source>
        <dbReference type="PROSITE-ProRule" id="PRU00453"/>
    </source>
</evidence>
<dbReference type="InterPro" id="IPR051639">
    <property type="entry name" value="BCD1"/>
</dbReference>
<sequence length="376" mass="41773">MQETGSDVLLTDLCAICHINPIKYTCPRCGVHTCSLPCVKRHKTWAQCSGVRDPTAYRKRADLATPASVDQDFNFITTVERSLARADELAQSKGIDLVPSGVVRKGQEARRKFDVELEERGICLIKAPQGLSRNKQNKSHWAAHGKCIMWTTEWLCYDGDKRVCNVLESRTVEEAFLSAFGKHAVNRKKRKRSDAETTSVSAPQPADQSTQPVTAGAVNAGTPCTGHAKGESESPVHGLVTDQKATDTTHGPTRENPQRTETPHSSHNLKFYLFKPNTISKVKCLIPVAPESKLVDVLRNQTFLEFPTFYVRQEAPQDLPAPFITEERYNEQYGAEVTINLPTYSPGNKVDEEKLAALDNIDETKVLEVLQKDLNG</sequence>
<evidence type="ECO:0000256" key="11">
    <source>
        <dbReference type="ARBA" id="ARBA00068630"/>
    </source>
</evidence>
<dbReference type="SUPFAM" id="SSF144232">
    <property type="entry name" value="HIT/MYND zinc finger-like"/>
    <property type="match status" value="1"/>
</dbReference>
<evidence type="ECO:0000256" key="12">
    <source>
        <dbReference type="ARBA" id="ARBA00077531"/>
    </source>
</evidence>
<evidence type="ECO:0000256" key="1">
    <source>
        <dbReference type="ARBA" id="ARBA00022499"/>
    </source>
</evidence>
<dbReference type="VEuPathDB" id="FungiDB:Z517_05110"/>
<evidence type="ECO:0000256" key="7">
    <source>
        <dbReference type="ARBA" id="ARBA00022843"/>
    </source>
</evidence>
<evidence type="ECO:0000256" key="10">
    <source>
        <dbReference type="ARBA" id="ARBA00061949"/>
    </source>
</evidence>
<keyword evidence="1" id="KW-1017">Isopeptide bond</keyword>
<keyword evidence="7" id="KW-0832">Ubl conjugation</keyword>
<evidence type="ECO:0000256" key="3">
    <source>
        <dbReference type="ARBA" id="ARBA00022553"/>
    </source>
</evidence>
<dbReference type="Proteomes" id="UP000053029">
    <property type="component" value="Unassembled WGS sequence"/>
</dbReference>
<evidence type="ECO:0000259" key="15">
    <source>
        <dbReference type="PROSITE" id="PS51083"/>
    </source>
</evidence>
<evidence type="ECO:0000256" key="14">
    <source>
        <dbReference type="SAM" id="MobiDB-lite"/>
    </source>
</evidence>
<feature type="domain" description="HIT-type" evidence="15">
    <location>
        <begin position="14"/>
        <end position="48"/>
    </location>
</feature>